<keyword evidence="1" id="KW-0378">Hydrolase</keyword>
<comment type="caution">
    <text evidence="1">The sequence shown here is derived from an EMBL/GenBank/DDBJ whole genome shotgun (WGS) entry which is preliminary data.</text>
</comment>
<reference evidence="1" key="1">
    <citation type="submission" date="2022-04" db="EMBL/GenBank/DDBJ databases">
        <title>Chromosome-scale genome assembly of Holotrichia oblita Faldermann.</title>
        <authorList>
            <person name="Rongchong L."/>
        </authorList>
    </citation>
    <scope>NUCLEOTIDE SEQUENCE</scope>
    <source>
        <strain evidence="1">81SQS9</strain>
    </source>
</reference>
<sequence>MMIFFIILLITVFAIFINASSHIANYSFLPKMAGHGLSPNDPSSYSRPDHVILTNIFLSLDANFERKIFSGNVDLSVKKIKHNSNELILDTKDLKIDSIFEKETGKKLNFKLSNPIAEFGSKLTVELPPQGPAEFVISINYETSPNASGLQWLTPEQTAGKQHPYVFSQFQISVPDGLTAIMSAICDSSRPLGGRGSMKHLFHFVQNIPIPSYLIAIAIGALESRDIGPRSKVWSEKEVVDAAAYEFANTEHQLRTAEEICGPYVWGRYDLLVLPPSFPFGGMENPCLTFVTPTLLAGDRSLANVVAHEISHSWTGNLVTNANFEHFWLNEGFTMLIERKIIGRLENKHLQDFEAYDGLQELKDTIRRLGEDNPLTQLVVNLTGVHPDDAFSVVPYEKGQLFLRYLERVVGGPERFEPFLRKYFDTFKYKSITTDTFRNFYESNFAHVDAIKHIDWQKWLYSPGFPPVIPDFDMTYVKVCSDFNKRFIEWDGVSAIPFTDDDVASLRMEQLIHLLQKIIAEKPQSIDKLRKFEEKFKLKSVKNAEIKYRWLRIGLQSHWEDKIQETLDWLVEVGRMKYARPLYRALYDWDVSRQRAINSYKSNKDNMMHVLAYTLNTKDLKIDSIFEKETGKKLNFKLSNPIAEFGSKLTVELPPQGPAEFVISINYETSPTASGLQWLTPEQTAGKQHPYVFSQFQAISARSFLPCQDTPFVKTEYEAAISVPDGLTAIMSAICDSSRQLGGRGSMKHLFHFVQNIPIPSYLIAIAIGALESRDIGPRTKVWSEKEMIDAAVYEFANTEHQLRTAEEICGPYVWGRYDLLVLPPSFPFGAMENPCLTFVTPTLLVMRAHSWSGNLVTNANFEHFWLNEGFTMLIERKIVGRLENEHLQDFQAYDGLQELKDTIRRLGEDNPLTQLVVNLTSIHPDEAYSIVPYEKGQLFLRYLERVVGGPEYFEPFLRKYFDTFKYKSITTDTFRNFYESNFAHVDAIKHIDWQKWLYSPGFPPVIPDFDMTYVKVCSDFNKRFIEWDGVSAIPFTDDDVASLRMEQLIHLLQKIVAEEPQSIDKLRKFEEKFKLKSVKNAEIKYRWLRIGLQSHWEDKIQETLDWLVEVGRMKYARPLYRALYDWDVSRQRAIDSYMSNKDNMMHVLAYTLNTKDLKIDSIFEKETGKKLNFKLSNPIAEFGSKLTVELPPQGPAEFVISINYETSPNASGLQWLTPEQTAGKQHPYVFSQFQAISARSFLPCQDTPFVKTEYEAAISVPDGLTAIMSAICDSSRPLGGRGSMKHLFHFVQNIPIPSYLIAIAIGALESRDIGPRTKVWSEKEMIDAAVYEFANTERQLRTAEEICGPYVWGRYDLLVLPPSFPFGAMENPCLTFVTPTLLAGDRSLAHGIGHEIAHSWSGNLVTNANFEHFWLNEGFTMLIERKIVGRLENEHLQDFQAHDGLQELKDTIRRLGEDNPLTQLVVNLTSIHPDEAYSIVPYEKGQLFLRYLERVVGGPKHFEPFLRKYFDTFKYKSITTDTFRNFYESNFAHVDATKHIDWQKWLYSPGLPPVIPDFDMTYVKVCNDFNKRFMEWDGVSAIPFTDDDVASLRMEQLIHLLQKIIAEKPQSIDKLRKFEEKFKLKSVKNAEIKYRWLRIGLQSHWEDKIQETLDWLVEVGRMKYARPLYRALYDWDVSRQRAINSYKSNKDNMMHVLAYTLNESVLPTSSSITKDLFKKPTLENTRRLAVLNKRFMVTLTDVMTTGDNATDFAGYGIEINRVKVTPNYKQLNVYWIAKHGINDEEIEKLLQNKSSTLRHELTQLHVIGVVPKIKFLKDKEYARVVEVESKLAYADFGDNYEVSDVYIKYRSHLELTKSLDSKLKEKILTLEENVNIEPTLEDIPEMPQNVLGLNHAEIMNRIKHHKKPSIRNQIVSEEATFNPDPIQFKSVKAQREAFRQFLAERQILRNKARKTLKHYRPDWDYLEEESVTLKQQQIDSFNLEYIDDRDYVEEDYELIKDDEK</sequence>
<keyword evidence="2" id="KW-1185">Reference proteome</keyword>
<accession>A0ACB9TIG2</accession>
<organism evidence="1 2">
    <name type="scientific">Holotrichia oblita</name>
    <name type="common">Chafer beetle</name>
    <dbReference type="NCBI Taxonomy" id="644536"/>
    <lineage>
        <taxon>Eukaryota</taxon>
        <taxon>Metazoa</taxon>
        <taxon>Ecdysozoa</taxon>
        <taxon>Arthropoda</taxon>
        <taxon>Hexapoda</taxon>
        <taxon>Insecta</taxon>
        <taxon>Pterygota</taxon>
        <taxon>Neoptera</taxon>
        <taxon>Endopterygota</taxon>
        <taxon>Coleoptera</taxon>
        <taxon>Polyphaga</taxon>
        <taxon>Scarabaeiformia</taxon>
        <taxon>Scarabaeidae</taxon>
        <taxon>Melolonthinae</taxon>
        <taxon>Holotrichia</taxon>
    </lineage>
</organism>
<protein>
    <submittedName>
        <fullName evidence="1">Leukotriene a-4 hydrolase</fullName>
    </submittedName>
</protein>
<dbReference type="EMBL" id="CM043016">
    <property type="protein sequence ID" value="KAI4466589.1"/>
    <property type="molecule type" value="Genomic_DNA"/>
</dbReference>
<gene>
    <name evidence="1" type="ORF">MML48_2g00002820</name>
</gene>
<dbReference type="Proteomes" id="UP001056778">
    <property type="component" value="Chromosome 2"/>
</dbReference>
<name>A0ACB9TIG2_HOLOL</name>
<evidence type="ECO:0000313" key="1">
    <source>
        <dbReference type="EMBL" id="KAI4466589.1"/>
    </source>
</evidence>
<evidence type="ECO:0000313" key="2">
    <source>
        <dbReference type="Proteomes" id="UP001056778"/>
    </source>
</evidence>
<proteinExistence type="predicted"/>